<evidence type="ECO:0000256" key="8">
    <source>
        <dbReference type="ARBA" id="ARBA00023204"/>
    </source>
</evidence>
<dbReference type="EC" id="3.6.1.-" evidence="11"/>
<dbReference type="Pfam" id="PF12848">
    <property type="entry name" value="ABC_tran_Xtn"/>
    <property type="match status" value="1"/>
</dbReference>
<dbReference type="Pfam" id="PF16326">
    <property type="entry name" value="ABC_tran_CTD"/>
    <property type="match status" value="1"/>
</dbReference>
<dbReference type="PROSITE" id="PS50893">
    <property type="entry name" value="ABC_TRANSPORTER_2"/>
    <property type="match status" value="2"/>
</dbReference>
<evidence type="ECO:0000256" key="5">
    <source>
        <dbReference type="ARBA" id="ARBA00022801"/>
    </source>
</evidence>
<dbReference type="InterPro" id="IPR032781">
    <property type="entry name" value="ABC_tran_Xtn"/>
</dbReference>
<keyword evidence="7 11" id="KW-0238">DNA-binding</keyword>
<keyword evidence="5 11" id="KW-0378">Hydrolase</keyword>
<keyword evidence="8 11" id="KW-0234">DNA repair</keyword>
<reference evidence="13 14" key="1">
    <citation type="journal article" date="2016" name="Nat. Commun.">
        <title>Thousands of microbial genomes shed light on interconnected biogeochemical processes in an aquifer system.</title>
        <authorList>
            <person name="Anantharaman K."/>
            <person name="Brown C.T."/>
            <person name="Hug L.A."/>
            <person name="Sharon I."/>
            <person name="Castelle C.J."/>
            <person name="Probst A.J."/>
            <person name="Thomas B.C."/>
            <person name="Singh A."/>
            <person name="Wilkins M.J."/>
            <person name="Karaoz U."/>
            <person name="Brodie E.L."/>
            <person name="Williams K.H."/>
            <person name="Hubbard S.S."/>
            <person name="Banfield J.F."/>
        </authorList>
    </citation>
    <scope>NUCLEOTIDE SEQUENCE [LARGE SCALE GENOMIC DNA]</scope>
</reference>
<dbReference type="Pfam" id="PF00005">
    <property type="entry name" value="ABC_tran"/>
    <property type="match status" value="2"/>
</dbReference>
<dbReference type="STRING" id="1817756.A2140_07290"/>
<dbReference type="GO" id="GO:0006281">
    <property type="term" value="P:DNA repair"/>
    <property type="evidence" value="ECO:0007669"/>
    <property type="project" value="UniProtKB-KW"/>
</dbReference>
<dbReference type="InterPro" id="IPR003593">
    <property type="entry name" value="AAA+_ATPase"/>
</dbReference>
<accession>A0A1F6T4C9</accession>
<organism evidence="13 14">
    <name type="scientific">Candidatus Muproteobacteria bacterium RBG_16_62_13</name>
    <dbReference type="NCBI Taxonomy" id="1817756"/>
    <lineage>
        <taxon>Bacteria</taxon>
        <taxon>Pseudomonadati</taxon>
        <taxon>Pseudomonadota</taxon>
        <taxon>Candidatus Muproteobacteria</taxon>
    </lineage>
</organism>
<feature type="binding site" evidence="11">
    <location>
        <begin position="368"/>
        <end position="375"/>
    </location>
    <ligand>
        <name>ATP</name>
        <dbReference type="ChEBI" id="CHEBI:30616"/>
        <label>2</label>
    </ligand>
</feature>
<feature type="domain" description="ABC transporter" evidence="12">
    <location>
        <begin position="4"/>
        <end position="251"/>
    </location>
</feature>
<protein>
    <recommendedName>
        <fullName evidence="11">ATP-binding protein Uup</fullName>
        <ecNumber evidence="11">3.6.1.-</ecNumber>
    </recommendedName>
</protein>
<comment type="catalytic activity">
    <reaction evidence="9 11">
        <text>ATP + H2O = ADP + phosphate + H(+)</text>
        <dbReference type="Rhea" id="RHEA:13065"/>
        <dbReference type="ChEBI" id="CHEBI:15377"/>
        <dbReference type="ChEBI" id="CHEBI:15378"/>
        <dbReference type="ChEBI" id="CHEBI:30616"/>
        <dbReference type="ChEBI" id="CHEBI:43474"/>
        <dbReference type="ChEBI" id="CHEBI:456216"/>
    </reaction>
</comment>
<comment type="subcellular location">
    <subcellularLocation>
        <location evidence="11">Cytoplasm</location>
    </subcellularLocation>
    <text evidence="11">Associates with ribosomes.</text>
</comment>
<dbReference type="SUPFAM" id="SSF52540">
    <property type="entry name" value="P-loop containing nucleoside triphosphate hydrolases"/>
    <property type="match status" value="2"/>
</dbReference>
<evidence type="ECO:0000256" key="6">
    <source>
        <dbReference type="ARBA" id="ARBA00022840"/>
    </source>
</evidence>
<dbReference type="EMBL" id="MFSQ01000076">
    <property type="protein sequence ID" value="OGI39869.1"/>
    <property type="molecule type" value="Genomic_DNA"/>
</dbReference>
<dbReference type="GO" id="GO:0005737">
    <property type="term" value="C:cytoplasm"/>
    <property type="evidence" value="ECO:0007669"/>
    <property type="project" value="UniProtKB-SubCell"/>
</dbReference>
<evidence type="ECO:0000313" key="14">
    <source>
        <dbReference type="Proteomes" id="UP000178379"/>
    </source>
</evidence>
<keyword evidence="3 11" id="KW-0547">Nucleotide-binding</keyword>
<evidence type="ECO:0000256" key="9">
    <source>
        <dbReference type="ARBA" id="ARBA00049360"/>
    </source>
</evidence>
<sequence>MPLLTLTDISLAYGLHPLLAHTDFQIESGERVCLVGRNGTGKSSLFRVITGAVVPDDGERWCPEGVRIAHLEQEVPADSDDTIYESVARGLGEAGGWLSEYHHLAQQVGSSPERLPEMSALQARIEAQGAWALGHRVDTVLSHLNLPADRAIRDCSGGIRRQVMLARALVSEPDLLLLDEPTNHLDIAAIAWLEDYLLTYRGAVMFITHDRTFLRHLATRIVELDRGKLTSFPGDFNDYLRKKDEMLEIEARAAAKFDKKLAEEEVWIRQGVKARRTRNEGRVRALQALRTERARRQEVMGRATLSVDSGALSGKLVVDVRGVSFQYGEGANATSVSRAPRLDPISERWVVRDFSTHILRGDRIGIVGPNGSGKSTLLKLILGELEPTRGKVVLGTRLQIAYFDQHRRLLDPEKSVRDNLSEGTNYVNVRGRSRHVIGYLKDFLFPPERIDSPVKALSGGERNRLLLARLFTQPCNMMVLDEPTNDLDVDTLELLEELLSEYDGTLLLVSHDRTFLDNVVTSTLVFETANRPSLACGPRLGPIGEGDGRVSEYVGGYEDWLRQRTSAPVSEPKRSSLPPKPVETVLTKSEFAAGGKRKLSYKEQRELASLPAQIQALEAEQAALNDRVSDSGFYQQDKTAITETLSRAHELKTALETAYARWEELENAV</sequence>
<dbReference type="InterPro" id="IPR003439">
    <property type="entry name" value="ABC_transporter-like_ATP-bd"/>
</dbReference>
<keyword evidence="4 11" id="KW-0227">DNA damage</keyword>
<dbReference type="Proteomes" id="UP000178379">
    <property type="component" value="Unassembled WGS sequence"/>
</dbReference>
<comment type="caution">
    <text evidence="13">The sequence shown here is derived from an EMBL/GenBank/DDBJ whole genome shotgun (WGS) entry which is preliminary data.</text>
</comment>
<evidence type="ECO:0000313" key="13">
    <source>
        <dbReference type="EMBL" id="OGI39869.1"/>
    </source>
</evidence>
<dbReference type="Gene3D" id="3.40.50.300">
    <property type="entry name" value="P-loop containing nucleotide triphosphate hydrolases"/>
    <property type="match status" value="2"/>
</dbReference>
<evidence type="ECO:0000256" key="1">
    <source>
        <dbReference type="ARBA" id="ARBA00022490"/>
    </source>
</evidence>
<evidence type="ECO:0000256" key="2">
    <source>
        <dbReference type="ARBA" id="ARBA00022737"/>
    </source>
</evidence>
<dbReference type="CDD" id="cd03221">
    <property type="entry name" value="ABCF_EF-3"/>
    <property type="match status" value="2"/>
</dbReference>
<dbReference type="InterPro" id="IPR037118">
    <property type="entry name" value="Val-tRNA_synth_C_sf"/>
</dbReference>
<keyword evidence="6 11" id="KW-0067">ATP-binding</keyword>
<name>A0A1F6T4C9_9PROT</name>
<dbReference type="GO" id="GO:0005524">
    <property type="term" value="F:ATP binding"/>
    <property type="evidence" value="ECO:0007669"/>
    <property type="project" value="UniProtKB-UniRule"/>
</dbReference>
<evidence type="ECO:0000256" key="10">
    <source>
        <dbReference type="ARBA" id="ARBA00061478"/>
    </source>
</evidence>
<evidence type="ECO:0000259" key="12">
    <source>
        <dbReference type="PROSITE" id="PS50893"/>
    </source>
</evidence>
<comment type="similarity">
    <text evidence="10 11">Belongs to the ABC transporter superfamily. ABCF family. Uup subfamily.</text>
</comment>
<comment type="function">
    <text evidence="11">Probably plays a role in ribosome assembly or function. May be involved in resolution of branched DNA intermediates that result from template switching in postreplication gaps. Binds DNA and has ATPase activity.</text>
</comment>
<dbReference type="GO" id="GO:0016887">
    <property type="term" value="F:ATP hydrolysis activity"/>
    <property type="evidence" value="ECO:0007669"/>
    <property type="project" value="UniProtKB-UniRule"/>
</dbReference>
<dbReference type="PROSITE" id="PS00211">
    <property type="entry name" value="ABC_TRANSPORTER_1"/>
    <property type="match status" value="1"/>
</dbReference>
<dbReference type="GO" id="GO:0003677">
    <property type="term" value="F:DNA binding"/>
    <property type="evidence" value="ECO:0007669"/>
    <property type="project" value="UniProtKB-UniRule"/>
</dbReference>
<proteinExistence type="inferred from homology"/>
<dbReference type="InterPro" id="IPR027417">
    <property type="entry name" value="P-loop_NTPase"/>
</dbReference>
<dbReference type="GO" id="GO:0043022">
    <property type="term" value="F:ribosome binding"/>
    <property type="evidence" value="ECO:0007669"/>
    <property type="project" value="UniProtKB-UniRule"/>
</dbReference>
<dbReference type="InterPro" id="IPR051309">
    <property type="entry name" value="ABCF_ATPase"/>
</dbReference>
<dbReference type="Gene3D" id="1.10.287.380">
    <property type="entry name" value="Valyl-tRNA synthetase, C-terminal domain"/>
    <property type="match status" value="1"/>
</dbReference>
<dbReference type="HAMAP" id="MF_00848">
    <property type="entry name" value="Uup"/>
    <property type="match status" value="1"/>
</dbReference>
<feature type="binding site" evidence="11">
    <location>
        <begin position="36"/>
        <end position="43"/>
    </location>
    <ligand>
        <name>ATP</name>
        <dbReference type="ChEBI" id="CHEBI:30616"/>
        <label>1</label>
    </ligand>
</feature>
<dbReference type="InterPro" id="IPR043686">
    <property type="entry name" value="Uup"/>
</dbReference>
<evidence type="ECO:0000256" key="4">
    <source>
        <dbReference type="ARBA" id="ARBA00022763"/>
    </source>
</evidence>
<keyword evidence="2 11" id="KW-0677">Repeat</keyword>
<dbReference type="FunFam" id="3.40.50.300:FF:000309">
    <property type="entry name" value="ABC transporter ATP-binding protein"/>
    <property type="match status" value="1"/>
</dbReference>
<dbReference type="PANTHER" id="PTHR42855">
    <property type="entry name" value="ABC TRANSPORTER ATP-BINDING SUBUNIT"/>
    <property type="match status" value="1"/>
</dbReference>
<dbReference type="PANTHER" id="PTHR42855:SF1">
    <property type="entry name" value="ABC TRANSPORTER DOMAIN-CONTAINING PROTEIN"/>
    <property type="match status" value="1"/>
</dbReference>
<dbReference type="AlphaFoldDB" id="A0A1F6T4C9"/>
<feature type="domain" description="ABC transporter" evidence="12">
    <location>
        <begin position="331"/>
        <end position="553"/>
    </location>
</feature>
<evidence type="ECO:0000256" key="3">
    <source>
        <dbReference type="ARBA" id="ARBA00022741"/>
    </source>
</evidence>
<dbReference type="InterPro" id="IPR032524">
    <property type="entry name" value="ABC_tran_C"/>
</dbReference>
<keyword evidence="1 11" id="KW-0963">Cytoplasm</keyword>
<dbReference type="SMART" id="SM00382">
    <property type="entry name" value="AAA"/>
    <property type="match status" value="2"/>
</dbReference>
<dbReference type="FunFam" id="3.40.50.300:FF:000011">
    <property type="entry name" value="Putative ABC transporter ATP-binding component"/>
    <property type="match status" value="1"/>
</dbReference>
<evidence type="ECO:0000256" key="7">
    <source>
        <dbReference type="ARBA" id="ARBA00023125"/>
    </source>
</evidence>
<gene>
    <name evidence="11" type="primary">uup</name>
    <name evidence="13" type="ORF">A2140_07290</name>
</gene>
<evidence type="ECO:0000256" key="11">
    <source>
        <dbReference type="HAMAP-Rule" id="MF_00848"/>
    </source>
</evidence>
<dbReference type="InterPro" id="IPR017871">
    <property type="entry name" value="ABC_transporter-like_CS"/>
</dbReference>